<evidence type="ECO:0000256" key="1">
    <source>
        <dbReference type="SAM" id="Phobius"/>
    </source>
</evidence>
<dbReference type="AlphaFoldDB" id="A0A0D8XFA8"/>
<dbReference type="Proteomes" id="UP000053766">
    <property type="component" value="Unassembled WGS sequence"/>
</dbReference>
<dbReference type="EMBL" id="KN716672">
    <property type="protein sequence ID" value="KJH42384.1"/>
    <property type="molecule type" value="Genomic_DNA"/>
</dbReference>
<keyword evidence="1" id="KW-0472">Membrane</keyword>
<reference evidence="2 3" key="1">
    <citation type="submission" date="2013-11" db="EMBL/GenBank/DDBJ databases">
        <title>Draft genome of the bovine lungworm Dictyocaulus viviparus.</title>
        <authorList>
            <person name="Mitreva M."/>
        </authorList>
    </citation>
    <scope>NUCLEOTIDE SEQUENCE [LARGE SCALE GENOMIC DNA]</scope>
    <source>
        <strain evidence="2 3">HannoverDv2000</strain>
    </source>
</reference>
<gene>
    <name evidence="2" type="ORF">DICVIV_11627</name>
</gene>
<accession>A0A0D8XFA8</accession>
<evidence type="ECO:0000313" key="2">
    <source>
        <dbReference type="EMBL" id="KJH42384.1"/>
    </source>
</evidence>
<organism evidence="2 3">
    <name type="scientific">Dictyocaulus viviparus</name>
    <name type="common">Bovine lungworm</name>
    <dbReference type="NCBI Taxonomy" id="29172"/>
    <lineage>
        <taxon>Eukaryota</taxon>
        <taxon>Metazoa</taxon>
        <taxon>Ecdysozoa</taxon>
        <taxon>Nematoda</taxon>
        <taxon>Chromadorea</taxon>
        <taxon>Rhabditida</taxon>
        <taxon>Rhabditina</taxon>
        <taxon>Rhabditomorpha</taxon>
        <taxon>Strongyloidea</taxon>
        <taxon>Metastrongylidae</taxon>
        <taxon>Dictyocaulus</taxon>
    </lineage>
</organism>
<proteinExistence type="predicted"/>
<name>A0A0D8XFA8_DICVI</name>
<evidence type="ECO:0000313" key="3">
    <source>
        <dbReference type="Proteomes" id="UP000053766"/>
    </source>
</evidence>
<keyword evidence="1" id="KW-1133">Transmembrane helix</keyword>
<reference evidence="3" key="2">
    <citation type="journal article" date="2016" name="Sci. Rep.">
        <title>Dictyocaulus viviparus genome, variome and transcriptome elucidate lungworm biology and support future intervention.</title>
        <authorList>
            <person name="McNulty S.N."/>
            <person name="Strube C."/>
            <person name="Rosa B.A."/>
            <person name="Martin J.C."/>
            <person name="Tyagi R."/>
            <person name="Choi Y.J."/>
            <person name="Wang Q."/>
            <person name="Hallsworth Pepin K."/>
            <person name="Zhang X."/>
            <person name="Ozersky P."/>
            <person name="Wilson R.K."/>
            <person name="Sternberg P.W."/>
            <person name="Gasser R.B."/>
            <person name="Mitreva M."/>
        </authorList>
    </citation>
    <scope>NUCLEOTIDE SEQUENCE [LARGE SCALE GENOMIC DNA]</scope>
    <source>
        <strain evidence="3">HannoverDv2000</strain>
    </source>
</reference>
<keyword evidence="3" id="KW-1185">Reference proteome</keyword>
<keyword evidence="1" id="KW-0812">Transmembrane</keyword>
<protein>
    <submittedName>
        <fullName evidence="2">Uncharacterized protein</fullName>
    </submittedName>
</protein>
<feature type="transmembrane region" description="Helical" evidence="1">
    <location>
        <begin position="74"/>
        <end position="96"/>
    </location>
</feature>
<sequence length="113" mass="13321">MVGNPNCNVKLRLFCRTYMPAMNGNITNRYIWSQEGIAQSQLLSAYLQNFNDIYFKQNHNEICECHLKLWSDNFYTTTVVTFTLLVSGTLAIFYLWGRHIFEIKGPYTYSRMQ</sequence>